<dbReference type="Gene3D" id="3.40.50.300">
    <property type="entry name" value="P-loop containing nucleotide triphosphate hydrolases"/>
    <property type="match status" value="1"/>
</dbReference>
<accession>A0ABN9LC66</accession>
<proteinExistence type="inferred from homology"/>
<evidence type="ECO:0000256" key="1">
    <source>
        <dbReference type="ARBA" id="ARBA00008010"/>
    </source>
</evidence>
<dbReference type="InterPro" id="IPR001208">
    <property type="entry name" value="MCM_dom"/>
</dbReference>
<protein>
    <recommendedName>
        <fullName evidence="7">MCM C-terminal AAA(+) ATPase domain-containing protein</fullName>
    </recommendedName>
</protein>
<evidence type="ECO:0000313" key="9">
    <source>
        <dbReference type="Proteomes" id="UP001176940"/>
    </source>
</evidence>
<dbReference type="SUPFAM" id="SSF52540">
    <property type="entry name" value="P-loop containing nucleoside triphosphate hydrolases"/>
    <property type="match status" value="1"/>
</dbReference>
<keyword evidence="6" id="KW-0812">Transmembrane</keyword>
<name>A0ABN9LC66_9NEOB</name>
<evidence type="ECO:0000259" key="7">
    <source>
        <dbReference type="PROSITE" id="PS50051"/>
    </source>
</evidence>
<evidence type="ECO:0000256" key="4">
    <source>
        <dbReference type="ARBA" id="ARBA00023125"/>
    </source>
</evidence>
<feature type="transmembrane region" description="Helical" evidence="6">
    <location>
        <begin position="54"/>
        <end position="75"/>
    </location>
</feature>
<evidence type="ECO:0000256" key="6">
    <source>
        <dbReference type="SAM" id="Phobius"/>
    </source>
</evidence>
<comment type="caution">
    <text evidence="8">The sequence shown here is derived from an EMBL/GenBank/DDBJ whole genome shotgun (WGS) entry which is preliminary data.</text>
</comment>
<reference evidence="8" key="1">
    <citation type="submission" date="2023-07" db="EMBL/GenBank/DDBJ databases">
        <authorList>
            <person name="Stuckert A."/>
        </authorList>
    </citation>
    <scope>NUCLEOTIDE SEQUENCE</scope>
</reference>
<keyword evidence="3" id="KW-0067">ATP-binding</keyword>
<dbReference type="InterPro" id="IPR041562">
    <property type="entry name" value="MCM_lid"/>
</dbReference>
<keyword evidence="9" id="KW-1185">Reference proteome</keyword>
<keyword evidence="4" id="KW-0238">DNA-binding</keyword>
<dbReference type="PROSITE" id="PS50051">
    <property type="entry name" value="MCM_2"/>
    <property type="match status" value="1"/>
</dbReference>
<dbReference type="EMBL" id="CAUEEQ010011361">
    <property type="protein sequence ID" value="CAJ0935544.1"/>
    <property type="molecule type" value="Genomic_DNA"/>
</dbReference>
<keyword evidence="6" id="KW-0472">Membrane</keyword>
<comment type="similarity">
    <text evidence="1">Belongs to the MCM family.</text>
</comment>
<keyword evidence="2" id="KW-0547">Nucleotide-binding</keyword>
<feature type="domain" description="MCM C-terminal AAA(+) ATPase" evidence="7">
    <location>
        <begin position="74"/>
        <end position="136"/>
    </location>
</feature>
<dbReference type="Pfam" id="PF00493">
    <property type="entry name" value="MCM"/>
    <property type="match status" value="1"/>
</dbReference>
<evidence type="ECO:0000256" key="5">
    <source>
        <dbReference type="SAM" id="MobiDB-lite"/>
    </source>
</evidence>
<evidence type="ECO:0000256" key="2">
    <source>
        <dbReference type="ARBA" id="ARBA00022741"/>
    </source>
</evidence>
<gene>
    <name evidence="8" type="ORF">RIMI_LOCUS6354880</name>
</gene>
<dbReference type="Pfam" id="PF17855">
    <property type="entry name" value="MCM_lid"/>
    <property type="match status" value="1"/>
</dbReference>
<organism evidence="8 9">
    <name type="scientific">Ranitomeya imitator</name>
    <name type="common">mimic poison frog</name>
    <dbReference type="NCBI Taxonomy" id="111125"/>
    <lineage>
        <taxon>Eukaryota</taxon>
        <taxon>Metazoa</taxon>
        <taxon>Chordata</taxon>
        <taxon>Craniata</taxon>
        <taxon>Vertebrata</taxon>
        <taxon>Euteleostomi</taxon>
        <taxon>Amphibia</taxon>
        <taxon>Batrachia</taxon>
        <taxon>Anura</taxon>
        <taxon>Neobatrachia</taxon>
        <taxon>Hyloidea</taxon>
        <taxon>Dendrobatidae</taxon>
        <taxon>Dendrobatinae</taxon>
        <taxon>Ranitomeya</taxon>
    </lineage>
</organism>
<evidence type="ECO:0000313" key="8">
    <source>
        <dbReference type="EMBL" id="CAJ0935544.1"/>
    </source>
</evidence>
<keyword evidence="6" id="KW-1133">Transmembrane helix</keyword>
<feature type="region of interest" description="Disordered" evidence="5">
    <location>
        <begin position="1"/>
        <end position="25"/>
    </location>
</feature>
<dbReference type="InterPro" id="IPR031327">
    <property type="entry name" value="MCM"/>
</dbReference>
<dbReference type="Proteomes" id="UP001176940">
    <property type="component" value="Unassembled WGS sequence"/>
</dbReference>
<evidence type="ECO:0000256" key="3">
    <source>
        <dbReference type="ARBA" id="ARBA00022840"/>
    </source>
</evidence>
<dbReference type="InterPro" id="IPR027417">
    <property type="entry name" value="P-loop_NTPase"/>
</dbReference>
<dbReference type="PANTHER" id="PTHR11630">
    <property type="entry name" value="DNA REPLICATION LICENSING FACTOR MCM FAMILY MEMBER"/>
    <property type="match status" value="1"/>
</dbReference>
<dbReference type="PANTHER" id="PTHR11630:SF48">
    <property type="entry name" value="DNA HELICASE MCM9"/>
    <property type="match status" value="1"/>
</dbReference>
<sequence length="304" mass="34179">MCRQSPRQRRPSEAAAARRTSEPPLIPTCGLQHYPTTVSSSSVPASPQPPPPGFAVVTIFGLGLRIVLFLFLRLVCKLNTRTTILAATNPKGAYDPEESISVNVALASPLLSRFDLVLVLLDTKNEDWDKIISSFILENKGSPRKSDKLWTMEKMKMKTYFCLIKSLQPKMSEGANMILVRYYQLQRQSDNRNAARTTIRLLESLIRLAEAHARLMYRDTVSVEDAITVVSVMESSMQFSVNPLLTSDGIVRPRQRHLTTASGQAAEYERISDPRHMIGGRRCFSIVTIEVHCNHRGPRDLYGY</sequence>
<dbReference type="SMART" id="SM00350">
    <property type="entry name" value="MCM"/>
    <property type="match status" value="1"/>
</dbReference>